<feature type="transmembrane region" description="Helical" evidence="1">
    <location>
        <begin position="360"/>
        <end position="380"/>
    </location>
</feature>
<feature type="transmembrane region" description="Helical" evidence="1">
    <location>
        <begin position="386"/>
        <end position="407"/>
    </location>
</feature>
<dbReference type="SUPFAM" id="SSF82866">
    <property type="entry name" value="Multidrug efflux transporter AcrB transmembrane domain"/>
    <property type="match status" value="2"/>
</dbReference>
<feature type="transmembrane region" description="Helical" evidence="1">
    <location>
        <begin position="968"/>
        <end position="988"/>
    </location>
</feature>
<dbReference type="Gene3D" id="3.30.70.1320">
    <property type="entry name" value="Multidrug efflux transporter AcrB pore domain like"/>
    <property type="match status" value="1"/>
</dbReference>
<name>A0A559JGH7_9BACL</name>
<feature type="transmembrane region" description="Helical" evidence="1">
    <location>
        <begin position="334"/>
        <end position="353"/>
    </location>
</feature>
<dbReference type="Gene3D" id="3.30.70.1440">
    <property type="entry name" value="Multidrug efflux transporter AcrB pore domain"/>
    <property type="match status" value="1"/>
</dbReference>
<protein>
    <submittedName>
        <fullName evidence="2">Efflux RND transporter permease subunit</fullName>
    </submittedName>
</protein>
<feature type="transmembrane region" description="Helical" evidence="1">
    <location>
        <begin position="919"/>
        <end position="940"/>
    </location>
</feature>
<dbReference type="SUPFAM" id="SSF82693">
    <property type="entry name" value="Multidrug efflux transporter AcrB pore domain, PN1, PN2, PC1 and PC2 subdomains"/>
    <property type="match status" value="2"/>
</dbReference>
<keyword evidence="1" id="KW-0472">Membrane</keyword>
<dbReference type="GO" id="GO:0042910">
    <property type="term" value="F:xenobiotic transmembrane transporter activity"/>
    <property type="evidence" value="ECO:0007669"/>
    <property type="project" value="TreeGrafter"/>
</dbReference>
<proteinExistence type="predicted"/>
<feature type="transmembrane region" description="Helical" evidence="1">
    <location>
        <begin position="522"/>
        <end position="542"/>
    </location>
</feature>
<evidence type="ECO:0000313" key="2">
    <source>
        <dbReference type="EMBL" id="TVX98973.1"/>
    </source>
</evidence>
<dbReference type="Proteomes" id="UP000317036">
    <property type="component" value="Unassembled WGS sequence"/>
</dbReference>
<keyword evidence="1" id="KW-1133">Transmembrane helix</keyword>
<feature type="transmembrane region" description="Helical" evidence="1">
    <location>
        <begin position="893"/>
        <end position="913"/>
    </location>
</feature>
<feature type="transmembrane region" description="Helical" evidence="1">
    <location>
        <begin position="863"/>
        <end position="886"/>
    </location>
</feature>
<evidence type="ECO:0000256" key="1">
    <source>
        <dbReference type="SAM" id="Phobius"/>
    </source>
</evidence>
<organism evidence="2 3">
    <name type="scientific">Paenibacillus cremeus</name>
    <dbReference type="NCBI Taxonomy" id="2163881"/>
    <lineage>
        <taxon>Bacteria</taxon>
        <taxon>Bacillati</taxon>
        <taxon>Bacillota</taxon>
        <taxon>Bacilli</taxon>
        <taxon>Bacillales</taxon>
        <taxon>Paenibacillaceae</taxon>
        <taxon>Paenibacillus</taxon>
    </lineage>
</organism>
<dbReference type="InterPro" id="IPR001036">
    <property type="entry name" value="Acrflvin-R"/>
</dbReference>
<dbReference type="Pfam" id="PF00873">
    <property type="entry name" value="ACR_tran"/>
    <property type="match status" value="1"/>
</dbReference>
<dbReference type="EMBL" id="VNJI01000088">
    <property type="protein sequence ID" value="TVX98973.1"/>
    <property type="molecule type" value="Genomic_DNA"/>
</dbReference>
<keyword evidence="1" id="KW-0812">Transmembrane</keyword>
<dbReference type="Gene3D" id="3.30.70.1430">
    <property type="entry name" value="Multidrug efflux transporter AcrB pore domain"/>
    <property type="match status" value="2"/>
</dbReference>
<dbReference type="InterPro" id="IPR027463">
    <property type="entry name" value="AcrB_DN_DC_subdom"/>
</dbReference>
<dbReference type="AlphaFoldDB" id="A0A559JGH7"/>
<dbReference type="SUPFAM" id="SSF82714">
    <property type="entry name" value="Multidrug efflux transporter AcrB TolC docking domain, DN and DC subdomains"/>
    <property type="match status" value="1"/>
</dbReference>
<dbReference type="PANTHER" id="PTHR32063:SF0">
    <property type="entry name" value="SWARMING MOTILITY PROTEIN SWRC"/>
    <property type="match status" value="1"/>
</dbReference>
<feature type="transmembrane region" description="Helical" evidence="1">
    <location>
        <begin position="994"/>
        <end position="1019"/>
    </location>
</feature>
<dbReference type="PRINTS" id="PR00702">
    <property type="entry name" value="ACRIFLAVINRP"/>
</dbReference>
<sequence length="1054" mass="112622">MSKLIEATMNRTFLIITALLIIAIWGGMSSYQIQEEYLPPINNPTLMVSVHAQDFQAEQIKASVLAPIQHSVRKVVGLETLESNSFDGGLLISLYFPVNFDISRAESEVASTLEHIALPAGVDKPLVTRISTSSFPMMRLSLTSPSGKVDEAALRTEVQARISNELKSISGVSDVRVIGAARNGYSVSIRMADLNKYGLSLEDVKRSLAEVHPTWVQGRITTDQVTIPLQAADPNQSEQDLKQLPIRGEDGRVTPLSAIADLSKSMLDVQTISRTYGAPSVIFDVLKTPSSNITDISGKLLSRIQDIPGLQTGDLQLSVLLDQGEQVKAALHGLLKEGLLGSLLSMVCVFLFFRNKRSTALVALSLPICLLGTAGLLNAMGISLNILTVSGLIVAMGRVIDDTIVILDNMYRKASEQQGKLTSTLLAEAVTEMLPAIISSTATTVAVYIPIAVVGGMISSAFSGFAWSVVIALLTSLLVAMFVVPALYHMCYKGRPSSGVALSIEQSSVSLLDRAFRRKGRILAGFCVLLLVAGAGAIYLPVNFLPASRSGQINVQLEFPEGTVLTQIDSTVKRMEQVLKSDTGISTFSSVLGSTFTPQFDDVFDAGGGWVQSASVANIAVSLNRNAEIDQVMSKLQTQLASLSGIAVCTVTNQNISGDDSQLKIDLSGADTLALETAAKLVRTQLQHVQGLSVAGAVNDKEGAPGFHLSLDRNALEQAGVEPQEVYKRVREYVMEGTRIDLPTAAQSTIPLAIHTDLLTKAGNAFIHTDAQTDILTLLGKETFKGKDGRSFRLDSLASLNPGNGPAVIRERDGRPFAQVTANITSRDVEKVVGQVKDQVGHLALPPGVQYTFQGISTQVNQMIYEMTLALSVSVLLVVLVLSTVFKGWRAPLAVFICIPLAFIGSVIGMLLTGREWNLASLVGLLMLSGIVATNGIVLVDKIERNLAGGMSAMQAILQGTAARVRPVLMTAVTTVLTLLPLCFFGGGDTVVSQSLGIVVVCGMVSSTLISLLGIPMLYEWLHSHRTATAQTGTELGHSSQDINVGFLTWEENA</sequence>
<comment type="caution">
    <text evidence="2">The sequence shown here is derived from an EMBL/GenBank/DDBJ whole genome shotgun (WGS) entry which is preliminary data.</text>
</comment>
<feature type="transmembrane region" description="Helical" evidence="1">
    <location>
        <begin position="436"/>
        <end position="458"/>
    </location>
</feature>
<dbReference type="RefSeq" id="WP_144855063.1">
    <property type="nucleotide sequence ID" value="NZ_VNJI01000088.1"/>
</dbReference>
<dbReference type="PANTHER" id="PTHR32063">
    <property type="match status" value="1"/>
</dbReference>
<gene>
    <name evidence="2" type="ORF">FPZ49_34285</name>
</gene>
<dbReference type="Gene3D" id="1.20.1640.10">
    <property type="entry name" value="Multidrug efflux transporter AcrB transmembrane domain"/>
    <property type="match status" value="2"/>
</dbReference>
<evidence type="ECO:0000313" key="3">
    <source>
        <dbReference type="Proteomes" id="UP000317036"/>
    </source>
</evidence>
<keyword evidence="3" id="KW-1185">Reference proteome</keyword>
<reference evidence="2 3" key="1">
    <citation type="submission" date="2019-07" db="EMBL/GenBank/DDBJ databases">
        <authorList>
            <person name="Kim J."/>
        </authorList>
    </citation>
    <scope>NUCLEOTIDE SEQUENCE [LARGE SCALE GENOMIC DNA]</scope>
    <source>
        <strain evidence="2 3">JC52</strain>
    </source>
</reference>
<dbReference type="GO" id="GO:0005886">
    <property type="term" value="C:plasma membrane"/>
    <property type="evidence" value="ECO:0007669"/>
    <property type="project" value="TreeGrafter"/>
</dbReference>
<accession>A0A559JGH7</accession>
<dbReference type="Gene3D" id="3.30.2090.10">
    <property type="entry name" value="Multidrug efflux transporter AcrB TolC docking domain, DN and DC subdomains"/>
    <property type="match status" value="2"/>
</dbReference>
<dbReference type="OrthoDB" id="9757876at2"/>
<feature type="transmembrane region" description="Helical" evidence="1">
    <location>
        <begin position="464"/>
        <end position="488"/>
    </location>
</feature>